<comment type="catalytic activity">
    <reaction evidence="4 6">
        <text>glucuronate acceptor + UDP-alpha-D-glucuronate = acceptor beta-D-glucuronoside + UDP + H(+)</text>
        <dbReference type="Rhea" id="RHEA:21032"/>
        <dbReference type="ChEBI" id="CHEBI:15378"/>
        <dbReference type="ChEBI" id="CHEBI:58052"/>
        <dbReference type="ChEBI" id="CHEBI:58223"/>
        <dbReference type="ChEBI" id="CHEBI:132367"/>
        <dbReference type="ChEBI" id="CHEBI:132368"/>
        <dbReference type="EC" id="2.4.1.17"/>
    </reaction>
</comment>
<dbReference type="InterPro" id="IPR002213">
    <property type="entry name" value="UDP_glucos_trans"/>
</dbReference>
<dbReference type="GO" id="GO:0016020">
    <property type="term" value="C:membrane"/>
    <property type="evidence" value="ECO:0007669"/>
    <property type="project" value="UniProtKB-SubCell"/>
</dbReference>
<name>A0A1I7ZEG1_9BILA</name>
<dbReference type="FunFam" id="3.40.50.2000:FF:000021">
    <property type="entry name" value="UDP-glucuronosyltransferase"/>
    <property type="match status" value="1"/>
</dbReference>
<dbReference type="EC" id="2.4.1.17" evidence="6"/>
<evidence type="ECO:0000256" key="5">
    <source>
        <dbReference type="RuleBase" id="RU003718"/>
    </source>
</evidence>
<keyword evidence="6" id="KW-0812">Transmembrane</keyword>
<keyword evidence="7" id="KW-1185">Reference proteome</keyword>
<dbReference type="Pfam" id="PF00201">
    <property type="entry name" value="UDPGT"/>
    <property type="match status" value="1"/>
</dbReference>
<sequence length="528" mass="59627">MWSAFLFTVFVLATGDALKIVVFTPDQANSQIIWNKRVSEELVKAGHDVTMVVISAMKIDKPAVKIHPNVTVWHLDASIPTEESMEESMKMMAFEDIPMWDARMRSKFSKMADIFVKSCEKVILNKEFMEKLKNANFDLAFAHMYENCPIGLIHYARIPTWIWLNSGALMDLVAYDVGVPSPPSYVPPMMSDASDEMTFGQRVKSQIGQALMPLLYPKLIVNPQTALFRKHIDPNFPDLRELGRQCPLVMVNSNEFYDLPRPILHKIVYIGGLGMKKVDAKPLEAEFKTAVDNAKKVVLMTFGSACDTKLMPESWKKAFMGAFRRFPDVQFVLRYADSDLDQKKPKNVLLAKWIPQADLLQHPKTAALISHGGYNSLQEAINAGKPIITIPLFGDQSRNGRIAQKHGFGYLLQKAEISEENIVAALEAVLNDPKYGQSVQRMHSMLEKKPVQPEALLRRWTEFLGEFKQLDNLVPYGTKLGFVQYHNLDVIATLIGSVFAVLFVAWKLLKLVVTTCCCRTRVGKVKTN</sequence>
<dbReference type="PANTHER" id="PTHR48043:SF145">
    <property type="entry name" value="FI06409P-RELATED"/>
    <property type="match status" value="1"/>
</dbReference>
<dbReference type="GO" id="GO:0015020">
    <property type="term" value="F:glucuronosyltransferase activity"/>
    <property type="evidence" value="ECO:0007669"/>
    <property type="project" value="UniProtKB-EC"/>
</dbReference>
<keyword evidence="6" id="KW-0472">Membrane</keyword>
<evidence type="ECO:0000256" key="1">
    <source>
        <dbReference type="ARBA" id="ARBA00009995"/>
    </source>
</evidence>
<dbReference type="AlphaFoldDB" id="A0A1I7ZEG1"/>
<dbReference type="Gene3D" id="3.40.50.2000">
    <property type="entry name" value="Glycogen Phosphorylase B"/>
    <property type="match status" value="1"/>
</dbReference>
<dbReference type="SUPFAM" id="SSF53756">
    <property type="entry name" value="UDP-Glycosyltransferase/glycogen phosphorylase"/>
    <property type="match status" value="1"/>
</dbReference>
<keyword evidence="3 5" id="KW-0808">Transferase</keyword>
<dbReference type="CDD" id="cd03784">
    <property type="entry name" value="GT1_Gtf-like"/>
    <property type="match status" value="1"/>
</dbReference>
<dbReference type="PANTHER" id="PTHR48043">
    <property type="entry name" value="EG:EG0003.4 PROTEIN-RELATED"/>
    <property type="match status" value="1"/>
</dbReference>
<dbReference type="Proteomes" id="UP000095287">
    <property type="component" value="Unplaced"/>
</dbReference>
<reference evidence="8" key="1">
    <citation type="submission" date="2016-11" db="UniProtKB">
        <authorList>
            <consortium name="WormBaseParasite"/>
        </authorList>
    </citation>
    <scope>IDENTIFICATION</scope>
</reference>
<keyword evidence="6" id="KW-0732">Signal</keyword>
<dbReference type="InterPro" id="IPR050271">
    <property type="entry name" value="UDP-glycosyltransferase"/>
</dbReference>
<proteinExistence type="inferred from homology"/>
<evidence type="ECO:0000313" key="7">
    <source>
        <dbReference type="Proteomes" id="UP000095287"/>
    </source>
</evidence>
<evidence type="ECO:0000256" key="6">
    <source>
        <dbReference type="RuleBase" id="RU362059"/>
    </source>
</evidence>
<evidence type="ECO:0000313" key="8">
    <source>
        <dbReference type="WBParaSite" id="L893_g25582.t1"/>
    </source>
</evidence>
<organism evidence="7 8">
    <name type="scientific">Steinernema glaseri</name>
    <dbReference type="NCBI Taxonomy" id="37863"/>
    <lineage>
        <taxon>Eukaryota</taxon>
        <taxon>Metazoa</taxon>
        <taxon>Ecdysozoa</taxon>
        <taxon>Nematoda</taxon>
        <taxon>Chromadorea</taxon>
        <taxon>Rhabditida</taxon>
        <taxon>Tylenchina</taxon>
        <taxon>Panagrolaimomorpha</taxon>
        <taxon>Strongyloidoidea</taxon>
        <taxon>Steinernematidae</taxon>
        <taxon>Steinernema</taxon>
    </lineage>
</organism>
<feature type="transmembrane region" description="Helical" evidence="6">
    <location>
        <begin position="490"/>
        <end position="509"/>
    </location>
</feature>
<dbReference type="WBParaSite" id="L893_g25582.t1">
    <property type="protein sequence ID" value="L893_g25582.t1"/>
    <property type="gene ID" value="L893_g25582"/>
</dbReference>
<feature type="chain" id="PRO_5009029994" description="UDP-glucuronosyltransferase" evidence="6">
    <location>
        <begin position="18"/>
        <end position="528"/>
    </location>
</feature>
<accession>A0A1I7ZEG1</accession>
<protein>
    <recommendedName>
        <fullName evidence="6">UDP-glucuronosyltransferase</fullName>
        <ecNumber evidence="6">2.4.1.17</ecNumber>
    </recommendedName>
</protein>
<keyword evidence="2 5" id="KW-0328">Glycosyltransferase</keyword>
<comment type="similarity">
    <text evidence="1 5">Belongs to the UDP-glycosyltransferase family.</text>
</comment>
<feature type="signal peptide" evidence="6">
    <location>
        <begin position="1"/>
        <end position="17"/>
    </location>
</feature>
<keyword evidence="6" id="KW-1133">Transmembrane helix</keyword>
<dbReference type="PROSITE" id="PS00375">
    <property type="entry name" value="UDPGT"/>
    <property type="match status" value="1"/>
</dbReference>
<evidence type="ECO:0000256" key="3">
    <source>
        <dbReference type="ARBA" id="ARBA00022679"/>
    </source>
</evidence>
<dbReference type="InterPro" id="IPR035595">
    <property type="entry name" value="UDP_glycos_trans_CS"/>
</dbReference>
<evidence type="ECO:0000256" key="4">
    <source>
        <dbReference type="ARBA" id="ARBA00047475"/>
    </source>
</evidence>
<evidence type="ECO:0000256" key="2">
    <source>
        <dbReference type="ARBA" id="ARBA00022676"/>
    </source>
</evidence>
<comment type="subcellular location">
    <subcellularLocation>
        <location evidence="6">Membrane</location>
        <topology evidence="6">Single-pass membrane protein</topology>
    </subcellularLocation>
</comment>